<keyword evidence="2" id="KW-1185">Reference proteome</keyword>
<dbReference type="EMBL" id="SJPI01000001">
    <property type="protein sequence ID" value="TWT54018.1"/>
    <property type="molecule type" value="Genomic_DNA"/>
</dbReference>
<sequence length="127" mass="14913">MRTAIHFSDQEMQTARKLRAAGLPWVPMPGQFVLDEHRVVERESPFQDGVFFVLNYEYFMKIAGGEERFRQIMLWLPMWEDCRASLRALGVGDHEVADRLKQCNGFVDGLERSHLYELLLERLERSP</sequence>
<dbReference type="OrthoDB" id="282813at2"/>
<dbReference type="Proteomes" id="UP000316598">
    <property type="component" value="Unassembled WGS sequence"/>
</dbReference>
<dbReference type="AlphaFoldDB" id="A0A5C5WTX2"/>
<accession>A0A5C5WTX2</accession>
<proteinExistence type="predicted"/>
<name>A0A5C5WTX2_9BACT</name>
<dbReference type="RefSeq" id="WP_146514135.1">
    <property type="nucleotide sequence ID" value="NZ_SJPI01000001.1"/>
</dbReference>
<gene>
    <name evidence="1" type="ORF">Pla22_16520</name>
</gene>
<organism evidence="1 2">
    <name type="scientific">Rubripirellula amarantea</name>
    <dbReference type="NCBI Taxonomy" id="2527999"/>
    <lineage>
        <taxon>Bacteria</taxon>
        <taxon>Pseudomonadati</taxon>
        <taxon>Planctomycetota</taxon>
        <taxon>Planctomycetia</taxon>
        <taxon>Pirellulales</taxon>
        <taxon>Pirellulaceae</taxon>
        <taxon>Rubripirellula</taxon>
    </lineage>
</organism>
<evidence type="ECO:0000313" key="1">
    <source>
        <dbReference type="EMBL" id="TWT54018.1"/>
    </source>
</evidence>
<comment type="caution">
    <text evidence="1">The sequence shown here is derived from an EMBL/GenBank/DDBJ whole genome shotgun (WGS) entry which is preliminary data.</text>
</comment>
<protein>
    <submittedName>
        <fullName evidence="1">Uncharacterized protein</fullName>
    </submittedName>
</protein>
<reference evidence="1 2" key="1">
    <citation type="submission" date="2019-02" db="EMBL/GenBank/DDBJ databases">
        <title>Deep-cultivation of Planctomycetes and their phenomic and genomic characterization uncovers novel biology.</title>
        <authorList>
            <person name="Wiegand S."/>
            <person name="Jogler M."/>
            <person name="Boedeker C."/>
            <person name="Pinto D."/>
            <person name="Vollmers J."/>
            <person name="Rivas-Marin E."/>
            <person name="Kohn T."/>
            <person name="Peeters S.H."/>
            <person name="Heuer A."/>
            <person name="Rast P."/>
            <person name="Oberbeckmann S."/>
            <person name="Bunk B."/>
            <person name="Jeske O."/>
            <person name="Meyerdierks A."/>
            <person name="Storesund J.E."/>
            <person name="Kallscheuer N."/>
            <person name="Luecker S."/>
            <person name="Lage O.M."/>
            <person name="Pohl T."/>
            <person name="Merkel B.J."/>
            <person name="Hornburger P."/>
            <person name="Mueller R.-W."/>
            <person name="Bruemmer F."/>
            <person name="Labrenz M."/>
            <person name="Spormann A.M."/>
            <person name="Op Den Camp H."/>
            <person name="Overmann J."/>
            <person name="Amann R."/>
            <person name="Jetten M.S.M."/>
            <person name="Mascher T."/>
            <person name="Medema M.H."/>
            <person name="Devos D.P."/>
            <person name="Kaster A.-K."/>
            <person name="Ovreas L."/>
            <person name="Rohde M."/>
            <person name="Galperin M.Y."/>
            <person name="Jogler C."/>
        </authorList>
    </citation>
    <scope>NUCLEOTIDE SEQUENCE [LARGE SCALE GENOMIC DNA]</scope>
    <source>
        <strain evidence="1 2">Pla22</strain>
    </source>
</reference>
<evidence type="ECO:0000313" key="2">
    <source>
        <dbReference type="Proteomes" id="UP000316598"/>
    </source>
</evidence>